<dbReference type="Gene3D" id="3.90.550.10">
    <property type="entry name" value="Spore Coat Polysaccharide Biosynthesis Protein SpsA, Chain A"/>
    <property type="match status" value="1"/>
</dbReference>
<evidence type="ECO:0000256" key="1">
    <source>
        <dbReference type="SAM" id="Phobius"/>
    </source>
</evidence>
<dbReference type="EMBL" id="PVWK01000149">
    <property type="protein sequence ID" value="PSB24274.1"/>
    <property type="molecule type" value="Genomic_DNA"/>
</dbReference>
<dbReference type="PANTHER" id="PTHR43646">
    <property type="entry name" value="GLYCOSYLTRANSFERASE"/>
    <property type="match status" value="1"/>
</dbReference>
<proteinExistence type="predicted"/>
<gene>
    <name evidence="3" type="ORF">C7B82_27730</name>
</gene>
<reference evidence="4" key="1">
    <citation type="submission" date="2018-02" db="EMBL/GenBank/DDBJ databases">
        <authorList>
            <person name="Moore K."/>
            <person name="Momper L."/>
        </authorList>
    </citation>
    <scope>NUCLEOTIDE SEQUENCE [LARGE SCALE GENOMIC DNA]</scope>
    <source>
        <strain evidence="4">ULC18</strain>
    </source>
</reference>
<keyword evidence="3" id="KW-0808">Transferase</keyword>
<feature type="domain" description="Glycosyltransferase 2-like" evidence="2">
    <location>
        <begin position="65"/>
        <end position="244"/>
    </location>
</feature>
<dbReference type="InterPro" id="IPR017832">
    <property type="entry name" value="Glyco_trans_2_hopen-assoc_HpnB"/>
</dbReference>
<keyword evidence="4" id="KW-1185">Reference proteome</keyword>
<dbReference type="NCBIfam" id="TIGR03469">
    <property type="entry name" value="HpnB"/>
    <property type="match status" value="1"/>
</dbReference>
<keyword evidence="1" id="KW-0472">Membrane</keyword>
<dbReference type="Proteomes" id="UP000239576">
    <property type="component" value="Unassembled WGS sequence"/>
</dbReference>
<dbReference type="InterPro" id="IPR001173">
    <property type="entry name" value="Glyco_trans_2-like"/>
</dbReference>
<dbReference type="RefSeq" id="WP_106260191.1">
    <property type="nucleotide sequence ID" value="NZ_CAWNSW010000026.1"/>
</dbReference>
<feature type="transmembrane region" description="Helical" evidence="1">
    <location>
        <begin position="408"/>
        <end position="425"/>
    </location>
</feature>
<dbReference type="SUPFAM" id="SSF53448">
    <property type="entry name" value="Nucleotide-diphospho-sugar transferases"/>
    <property type="match status" value="1"/>
</dbReference>
<accession>A0A2T1DV67</accession>
<feature type="transmembrane region" description="Helical" evidence="1">
    <location>
        <begin position="6"/>
        <end position="24"/>
    </location>
</feature>
<dbReference type="CDD" id="cd06423">
    <property type="entry name" value="CESA_like"/>
    <property type="match status" value="1"/>
</dbReference>
<keyword evidence="1" id="KW-1133">Transmembrane helix</keyword>
<reference evidence="3 4" key="2">
    <citation type="submission" date="2018-03" db="EMBL/GenBank/DDBJ databases">
        <title>The ancient ancestry and fast evolution of plastids.</title>
        <authorList>
            <person name="Moore K.R."/>
            <person name="Magnabosco C."/>
            <person name="Momper L."/>
            <person name="Gold D.A."/>
            <person name="Bosak T."/>
            <person name="Fournier G.P."/>
        </authorList>
    </citation>
    <scope>NUCLEOTIDE SEQUENCE [LARGE SCALE GENOMIC DNA]</scope>
    <source>
        <strain evidence="3 4">ULC18</strain>
    </source>
</reference>
<dbReference type="PANTHER" id="PTHR43646:SF3">
    <property type="entry name" value="SLR1566 PROTEIN"/>
    <property type="match status" value="1"/>
</dbReference>
<keyword evidence="1" id="KW-0812">Transmembrane</keyword>
<dbReference type="InterPro" id="IPR029044">
    <property type="entry name" value="Nucleotide-diphossugar_trans"/>
</dbReference>
<dbReference type="Pfam" id="PF00535">
    <property type="entry name" value="Glycos_transf_2"/>
    <property type="match status" value="1"/>
</dbReference>
<protein>
    <submittedName>
        <fullName evidence="3">Glycosyl transferase family 2</fullName>
    </submittedName>
</protein>
<dbReference type="GO" id="GO:0016740">
    <property type="term" value="F:transferase activity"/>
    <property type="evidence" value="ECO:0007669"/>
    <property type="project" value="UniProtKB-KW"/>
</dbReference>
<evidence type="ECO:0000313" key="4">
    <source>
        <dbReference type="Proteomes" id="UP000239576"/>
    </source>
</evidence>
<organism evidence="3 4">
    <name type="scientific">Stenomitos frigidus ULC18</name>
    <dbReference type="NCBI Taxonomy" id="2107698"/>
    <lineage>
        <taxon>Bacteria</taxon>
        <taxon>Bacillati</taxon>
        <taxon>Cyanobacteriota</taxon>
        <taxon>Cyanophyceae</taxon>
        <taxon>Leptolyngbyales</taxon>
        <taxon>Leptolyngbyaceae</taxon>
        <taxon>Stenomitos</taxon>
    </lineage>
</organism>
<evidence type="ECO:0000313" key="3">
    <source>
        <dbReference type="EMBL" id="PSB24274.1"/>
    </source>
</evidence>
<name>A0A2T1DV67_9CYAN</name>
<dbReference type="OrthoDB" id="9806525at2"/>
<sequence>MAEIGLGITLLSLVIWLVLIFGRGQFWRSDQFLKDESLMDEGKRQKDKSDPTYPSAFSPYPFICAIIPARNEADLLPVTLRSLLTQTYPNLQIVLVDDHSTDGTADVARQTAQTCDRASTLTVIAAEPLPAGWTGKLWAMEQGIRYAQTLSPQPDYFLLTDADIEHHPEKLHQLVAKAQADNLDMVSLMVLLRCKSTWEKLLIPAFVFFFQKLYPFRWANDPSRKLAAAAGGCILIRREALTEIGGLQILRQALIDDCSLAQAVKGLGSRKAGGAAEAREQTSELKTQDLELKTLHPHTPHPTPYTLQPTGKIWLGLTRQTHSLRPYPSLKTIWDMVARTAFTQLNYSLLMLVGTLVGMTIIYVVPLVSTIAGLLTGNWTIALVGLVTWLLIAVAYLPTLLLYQCPPLLAFGLPAIAFLYTLMTLDSAFRHWRGQGGAWKGRVY</sequence>
<dbReference type="AlphaFoldDB" id="A0A2T1DV67"/>
<evidence type="ECO:0000259" key="2">
    <source>
        <dbReference type="Pfam" id="PF00535"/>
    </source>
</evidence>
<comment type="caution">
    <text evidence="3">The sequence shown here is derived from an EMBL/GenBank/DDBJ whole genome shotgun (WGS) entry which is preliminary data.</text>
</comment>
<feature type="transmembrane region" description="Helical" evidence="1">
    <location>
        <begin position="381"/>
        <end position="401"/>
    </location>
</feature>
<feature type="transmembrane region" description="Helical" evidence="1">
    <location>
        <begin position="349"/>
        <end position="375"/>
    </location>
</feature>